<evidence type="ECO:0000313" key="1">
    <source>
        <dbReference type="EMBL" id="PTH79971.1"/>
    </source>
</evidence>
<accession>A0A2T4MZG4</accession>
<dbReference type="Proteomes" id="UP000241986">
    <property type="component" value="Unassembled WGS sequence"/>
</dbReference>
<organism evidence="1 2">
    <name type="scientific">Aeromonas veronii</name>
    <dbReference type="NCBI Taxonomy" id="654"/>
    <lineage>
        <taxon>Bacteria</taxon>
        <taxon>Pseudomonadati</taxon>
        <taxon>Pseudomonadota</taxon>
        <taxon>Gammaproteobacteria</taxon>
        <taxon>Aeromonadales</taxon>
        <taxon>Aeromonadaceae</taxon>
        <taxon>Aeromonas</taxon>
    </lineage>
</organism>
<proteinExistence type="predicted"/>
<reference evidence="1 2" key="1">
    <citation type="submission" date="2018-03" db="EMBL/GenBank/DDBJ databases">
        <title>Aeromonas veronii whole genome sequencing and analysis.</title>
        <authorList>
            <person name="Xie H."/>
            <person name="Liu T."/>
            <person name="Wang K."/>
        </authorList>
    </citation>
    <scope>NUCLEOTIDE SEQUENCE [LARGE SCALE GENOMIC DNA]</scope>
    <source>
        <strain evidence="1 2">XH.VA.1</strain>
    </source>
</reference>
<sequence length="147" mass="16205">MSTQAIIEVKFSDNGTLCMVEVLRDGHLVELTKAITKALTKADNDGQRDRLNWGILASKVVAEIIGKYDKAAIIPAFCYDDVKKISCANGIEIHPIADMYSSKNNNILDSVFIKGSEYGKHAFYCAVSEANTNAKKFKAEQAKQDQN</sequence>
<gene>
    <name evidence="1" type="ORF">DAA48_17050</name>
</gene>
<name>A0A2T4MZG4_AERVE</name>
<comment type="caution">
    <text evidence="1">The sequence shown here is derived from an EMBL/GenBank/DDBJ whole genome shotgun (WGS) entry which is preliminary data.</text>
</comment>
<protein>
    <submittedName>
        <fullName evidence="1">Uncharacterized protein</fullName>
    </submittedName>
</protein>
<dbReference type="AlphaFoldDB" id="A0A2T4MZG4"/>
<dbReference type="EMBL" id="PZKL01000038">
    <property type="protein sequence ID" value="PTH79971.1"/>
    <property type="molecule type" value="Genomic_DNA"/>
</dbReference>
<evidence type="ECO:0000313" key="2">
    <source>
        <dbReference type="Proteomes" id="UP000241986"/>
    </source>
</evidence>
<dbReference type="RefSeq" id="WP_107684140.1">
    <property type="nucleotide sequence ID" value="NZ_PZKL01000038.1"/>
</dbReference>